<dbReference type="SUPFAM" id="SSF53850">
    <property type="entry name" value="Periplasmic binding protein-like II"/>
    <property type="match status" value="1"/>
</dbReference>
<dbReference type="Gene3D" id="3.40.190.150">
    <property type="entry name" value="Bordetella uptake gene, domain 1"/>
    <property type="match status" value="1"/>
</dbReference>
<dbReference type="PIRSF" id="PIRSF017082">
    <property type="entry name" value="YflP"/>
    <property type="match status" value="1"/>
</dbReference>
<dbReference type="EMBL" id="JAZHRV010000001">
    <property type="protein sequence ID" value="MEH2553419.1"/>
    <property type="molecule type" value="Genomic_DNA"/>
</dbReference>
<accession>A0ABU8B5D1</accession>
<comment type="similarity">
    <text evidence="1">Belongs to the UPF0065 (bug) family.</text>
</comment>
<keyword evidence="3" id="KW-0675">Receptor</keyword>
<sequence>MRLLRATLFSIILAGAPVTTGSTADGNGAWPVRPVRIIVPIGTGSAPDAVARLVGDGLRQRWGQPVVIENRAGADASVGTGAFANANDDHTLLYGFASALTVNPLIQEKVPFDPARDFVSISPVANTVIAVAVHRDLPVYSLADLARVAQDMPGKILWGSGPSLPRFIFAAFLKRRKLEMLYVPYRDVAAPPIDLAEGRIQVLITSLQATIGPVQSGKARVIAITNTRRAATLPDVPIASEAGHPEMSIDGLAGFFGWRGMPTKLRDRISADIAEVLRDPEIRARIEASGQLVLGGTPEEFAAAIEQQRARIAEIAALIDLKDVK</sequence>
<feature type="signal peptide" evidence="2">
    <location>
        <begin position="1"/>
        <end position="24"/>
    </location>
</feature>
<dbReference type="InterPro" id="IPR005064">
    <property type="entry name" value="BUG"/>
</dbReference>
<dbReference type="PANTHER" id="PTHR42928:SF5">
    <property type="entry name" value="BLR1237 PROTEIN"/>
    <property type="match status" value="1"/>
</dbReference>
<evidence type="ECO:0000256" key="1">
    <source>
        <dbReference type="ARBA" id="ARBA00006987"/>
    </source>
</evidence>
<keyword evidence="2" id="KW-0732">Signal</keyword>
<feature type="chain" id="PRO_5047299501" evidence="2">
    <location>
        <begin position="25"/>
        <end position="325"/>
    </location>
</feature>
<name>A0ABU8B5D1_9BRAD</name>
<dbReference type="InterPro" id="IPR042100">
    <property type="entry name" value="Bug_dom1"/>
</dbReference>
<evidence type="ECO:0000313" key="4">
    <source>
        <dbReference type="Proteomes" id="UP001364224"/>
    </source>
</evidence>
<dbReference type="Gene3D" id="3.40.190.10">
    <property type="entry name" value="Periplasmic binding protein-like II"/>
    <property type="match status" value="1"/>
</dbReference>
<evidence type="ECO:0000313" key="3">
    <source>
        <dbReference type="EMBL" id="MEH2553419.1"/>
    </source>
</evidence>
<protein>
    <submittedName>
        <fullName evidence="3">Tripartite-type tricarboxylate transporter receptor subunit TctC</fullName>
    </submittedName>
</protein>
<dbReference type="PANTHER" id="PTHR42928">
    <property type="entry name" value="TRICARBOXYLATE-BINDING PROTEIN"/>
    <property type="match status" value="1"/>
</dbReference>
<dbReference type="CDD" id="cd07012">
    <property type="entry name" value="PBP2_Bug_TTT"/>
    <property type="match status" value="1"/>
</dbReference>
<dbReference type="RefSeq" id="WP_334477892.1">
    <property type="nucleotide sequence ID" value="NZ_JAZHRV010000001.1"/>
</dbReference>
<comment type="caution">
    <text evidence="3">The sequence shown here is derived from an EMBL/GenBank/DDBJ whole genome shotgun (WGS) entry which is preliminary data.</text>
</comment>
<evidence type="ECO:0000256" key="2">
    <source>
        <dbReference type="SAM" id="SignalP"/>
    </source>
</evidence>
<dbReference type="Pfam" id="PF03401">
    <property type="entry name" value="TctC"/>
    <property type="match status" value="1"/>
</dbReference>
<reference evidence="3 4" key="1">
    <citation type="submission" date="2024-02" db="EMBL/GenBank/DDBJ databases">
        <title>Adaptive strategies in a cosmopolitan and abundant soil bacterium.</title>
        <authorList>
            <person name="Carini P."/>
        </authorList>
    </citation>
    <scope>NUCLEOTIDE SEQUENCE [LARGE SCALE GENOMIC DNA]</scope>
    <source>
        <strain evidence="3 4">AZCC 1608</strain>
    </source>
</reference>
<dbReference type="Proteomes" id="UP001364224">
    <property type="component" value="Unassembled WGS sequence"/>
</dbReference>
<gene>
    <name evidence="3" type="ORF">V1286_000948</name>
</gene>
<proteinExistence type="inferred from homology"/>
<organism evidence="3 4">
    <name type="scientific">Bradyrhizobium algeriense</name>
    <dbReference type="NCBI Taxonomy" id="634784"/>
    <lineage>
        <taxon>Bacteria</taxon>
        <taxon>Pseudomonadati</taxon>
        <taxon>Pseudomonadota</taxon>
        <taxon>Alphaproteobacteria</taxon>
        <taxon>Hyphomicrobiales</taxon>
        <taxon>Nitrobacteraceae</taxon>
        <taxon>Bradyrhizobium</taxon>
    </lineage>
</organism>
<keyword evidence="4" id="KW-1185">Reference proteome</keyword>